<sequence>MGYDISYFRPIVDETVRGPGLPSSQEVLSTHTTNAVPASTIAMVQQQQQQQQQLAQMYPQLHVSHFANLMPYRQFLSPVYVPPMPVLGYSNSPAYPHPSNGSSYLLMPGNSSHLTPSGVKYGIQQFKPVPTGSPTGFGNFTNPTGYAINTPGVVGSAGGHDDSSRLKYKDNLYVPNPQAETSEIWMNPRDLPGLQSASYYNMPGQTPHPAYLTSHSGHASFNAAAAAAQSSHMQFPGMYHPPPQPAPIASPHHLGPTIGGNVGVGVAAPAPGAQVGAYQQPQLGHLNWTGNF</sequence>
<reference evidence="1" key="2">
    <citation type="journal article" date="2024" name="Plant">
        <title>Genomic evolution and insights into agronomic trait innovations of Sesamum species.</title>
        <authorList>
            <person name="Miao H."/>
            <person name="Wang L."/>
            <person name="Qu L."/>
            <person name="Liu H."/>
            <person name="Sun Y."/>
            <person name="Le M."/>
            <person name="Wang Q."/>
            <person name="Wei S."/>
            <person name="Zheng Y."/>
            <person name="Lin W."/>
            <person name="Duan Y."/>
            <person name="Cao H."/>
            <person name="Xiong S."/>
            <person name="Wang X."/>
            <person name="Wei L."/>
            <person name="Li C."/>
            <person name="Ma Q."/>
            <person name="Ju M."/>
            <person name="Zhao R."/>
            <person name="Li G."/>
            <person name="Mu C."/>
            <person name="Tian Q."/>
            <person name="Mei H."/>
            <person name="Zhang T."/>
            <person name="Gao T."/>
            <person name="Zhang H."/>
        </authorList>
    </citation>
    <scope>NUCLEOTIDE SEQUENCE</scope>
    <source>
        <strain evidence="1">G02</strain>
    </source>
</reference>
<dbReference type="PANTHER" id="PTHR47070">
    <property type="entry name" value="HYDROXYPROLINE-RICH GLYCOPROTEIN-LIKE"/>
    <property type="match status" value="1"/>
</dbReference>
<reference evidence="1" key="1">
    <citation type="submission" date="2020-06" db="EMBL/GenBank/DDBJ databases">
        <authorList>
            <person name="Li T."/>
            <person name="Hu X."/>
            <person name="Zhang T."/>
            <person name="Song X."/>
            <person name="Zhang H."/>
            <person name="Dai N."/>
            <person name="Sheng W."/>
            <person name="Hou X."/>
            <person name="Wei L."/>
        </authorList>
    </citation>
    <scope>NUCLEOTIDE SEQUENCE</scope>
    <source>
        <strain evidence="1">G02</strain>
        <tissue evidence="1">Leaf</tissue>
    </source>
</reference>
<proteinExistence type="predicted"/>
<organism evidence="1">
    <name type="scientific">Sesamum radiatum</name>
    <name type="common">Black benniseed</name>
    <dbReference type="NCBI Taxonomy" id="300843"/>
    <lineage>
        <taxon>Eukaryota</taxon>
        <taxon>Viridiplantae</taxon>
        <taxon>Streptophyta</taxon>
        <taxon>Embryophyta</taxon>
        <taxon>Tracheophyta</taxon>
        <taxon>Spermatophyta</taxon>
        <taxon>Magnoliopsida</taxon>
        <taxon>eudicotyledons</taxon>
        <taxon>Gunneridae</taxon>
        <taxon>Pentapetalae</taxon>
        <taxon>asterids</taxon>
        <taxon>lamiids</taxon>
        <taxon>Lamiales</taxon>
        <taxon>Pedaliaceae</taxon>
        <taxon>Sesamum</taxon>
    </lineage>
</organism>
<dbReference type="PANTHER" id="PTHR47070:SF2">
    <property type="entry name" value="OS06G0206100 PROTEIN"/>
    <property type="match status" value="1"/>
</dbReference>
<protein>
    <recommendedName>
        <fullName evidence="2">GBF-interacting protein 1 N-terminal domain-containing protein</fullName>
    </recommendedName>
</protein>
<dbReference type="AlphaFoldDB" id="A0AAW2PHZ9"/>
<accession>A0AAW2PHZ9</accession>
<comment type="caution">
    <text evidence="1">The sequence shown here is derived from an EMBL/GenBank/DDBJ whole genome shotgun (WGS) entry which is preliminary data.</text>
</comment>
<gene>
    <name evidence="1" type="ORF">Sradi_3895800</name>
</gene>
<evidence type="ECO:0008006" key="2">
    <source>
        <dbReference type="Google" id="ProtNLM"/>
    </source>
</evidence>
<dbReference type="EMBL" id="JACGWJ010000017">
    <property type="protein sequence ID" value="KAL0354489.1"/>
    <property type="molecule type" value="Genomic_DNA"/>
</dbReference>
<name>A0AAW2PHZ9_SESRA</name>
<evidence type="ECO:0000313" key="1">
    <source>
        <dbReference type="EMBL" id="KAL0354489.1"/>
    </source>
</evidence>